<evidence type="ECO:0000313" key="2">
    <source>
        <dbReference type="Proteomes" id="UP000472676"/>
    </source>
</evidence>
<accession>A0A6M2BMG7</accession>
<comment type="caution">
    <text evidence="1">The sequence shown here is derived from an EMBL/GenBank/DDBJ whole genome shotgun (WGS) entry which is preliminary data.</text>
</comment>
<sequence>MSGSLQLPFTQEQIDHIVALLTSAGVWDVDHSEIYDMAAPDSKFANAPRSDIFGEAYKYIDGIIKENPTSIDENTRFWFSQAGLINSRER</sequence>
<protein>
    <submittedName>
        <fullName evidence="1">Uncharacterized protein</fullName>
    </submittedName>
</protein>
<name>A0A6M2BMG7_9GAMM</name>
<evidence type="ECO:0000313" key="1">
    <source>
        <dbReference type="EMBL" id="NGY03345.1"/>
    </source>
</evidence>
<dbReference type="RefSeq" id="WP_166250763.1">
    <property type="nucleotide sequence ID" value="NZ_JAAMOW010000001.1"/>
</dbReference>
<dbReference type="EMBL" id="JAAMOW010000001">
    <property type="protein sequence ID" value="NGY03345.1"/>
    <property type="molecule type" value="Genomic_DNA"/>
</dbReference>
<gene>
    <name evidence="1" type="ORF">G7Y85_01060</name>
</gene>
<proteinExistence type="predicted"/>
<reference evidence="1 2" key="1">
    <citation type="journal article" date="2014" name="Int. J. Syst. Evol. Microbiol.">
        <title>Solimonas terrae sp. nov., isolated from soil.</title>
        <authorList>
            <person name="Kim S.J."/>
            <person name="Moon J.Y."/>
            <person name="Weon H.Y."/>
            <person name="Ahn J.H."/>
            <person name="Chen W.M."/>
            <person name="Kwon S.W."/>
        </authorList>
    </citation>
    <scope>NUCLEOTIDE SEQUENCE [LARGE SCALE GENOMIC DNA]</scope>
    <source>
        <strain evidence="1 2">KIS83-12</strain>
    </source>
</reference>
<dbReference type="AlphaFoldDB" id="A0A6M2BMG7"/>
<dbReference type="Proteomes" id="UP000472676">
    <property type="component" value="Unassembled WGS sequence"/>
</dbReference>
<organism evidence="1 2">
    <name type="scientific">Solimonas terrae</name>
    <dbReference type="NCBI Taxonomy" id="1396819"/>
    <lineage>
        <taxon>Bacteria</taxon>
        <taxon>Pseudomonadati</taxon>
        <taxon>Pseudomonadota</taxon>
        <taxon>Gammaproteobacteria</taxon>
        <taxon>Nevskiales</taxon>
        <taxon>Nevskiaceae</taxon>
        <taxon>Solimonas</taxon>
    </lineage>
</organism>
<keyword evidence="2" id="KW-1185">Reference proteome</keyword>